<evidence type="ECO:0000256" key="2">
    <source>
        <dbReference type="ARBA" id="ARBA00022692"/>
    </source>
</evidence>
<feature type="transmembrane region" description="Helical" evidence="5">
    <location>
        <begin position="246"/>
        <end position="265"/>
    </location>
</feature>
<evidence type="ECO:0000256" key="3">
    <source>
        <dbReference type="ARBA" id="ARBA00022989"/>
    </source>
</evidence>
<reference evidence="7 8" key="1">
    <citation type="submission" date="2020-08" db="EMBL/GenBank/DDBJ databases">
        <title>Genomic Encyclopedia of Archaeal and Bacterial Type Strains, Phase II (KMG-II): from individual species to whole genera.</title>
        <authorList>
            <person name="Goeker M."/>
        </authorList>
    </citation>
    <scope>NUCLEOTIDE SEQUENCE [LARGE SCALE GENOMIC DNA]</scope>
    <source>
        <strain evidence="7 8">DSM 43850</strain>
    </source>
</reference>
<accession>A0ABR6BP50</accession>
<feature type="domain" description="Major facilitator superfamily (MFS) profile" evidence="6">
    <location>
        <begin position="211"/>
        <end position="392"/>
    </location>
</feature>
<feature type="transmembrane region" description="Helical" evidence="5">
    <location>
        <begin position="78"/>
        <end position="104"/>
    </location>
</feature>
<dbReference type="PROSITE" id="PS50850">
    <property type="entry name" value="MFS"/>
    <property type="match status" value="1"/>
</dbReference>
<dbReference type="InterPro" id="IPR036259">
    <property type="entry name" value="MFS_trans_sf"/>
</dbReference>
<dbReference type="EMBL" id="JACJID010000004">
    <property type="protein sequence ID" value="MBA8928387.1"/>
    <property type="molecule type" value="Genomic_DNA"/>
</dbReference>
<dbReference type="InterPro" id="IPR011701">
    <property type="entry name" value="MFS"/>
</dbReference>
<organism evidence="7 8">
    <name type="scientific">Kutzneria viridogrisea</name>
    <dbReference type="NCBI Taxonomy" id="47990"/>
    <lineage>
        <taxon>Bacteria</taxon>
        <taxon>Bacillati</taxon>
        <taxon>Actinomycetota</taxon>
        <taxon>Actinomycetes</taxon>
        <taxon>Pseudonocardiales</taxon>
        <taxon>Pseudonocardiaceae</taxon>
        <taxon>Kutzneria</taxon>
    </lineage>
</organism>
<dbReference type="InterPro" id="IPR020846">
    <property type="entry name" value="MFS_dom"/>
</dbReference>
<dbReference type="Pfam" id="PF07690">
    <property type="entry name" value="MFS_1"/>
    <property type="match status" value="1"/>
</dbReference>
<dbReference type="RefSeq" id="WP_182838867.1">
    <property type="nucleotide sequence ID" value="NZ_BAAABQ010000073.1"/>
</dbReference>
<evidence type="ECO:0000259" key="6">
    <source>
        <dbReference type="PROSITE" id="PS50850"/>
    </source>
</evidence>
<keyword evidence="3 5" id="KW-1133">Transmembrane helix</keyword>
<evidence type="ECO:0000313" key="7">
    <source>
        <dbReference type="EMBL" id="MBA8928387.1"/>
    </source>
</evidence>
<keyword evidence="2 5" id="KW-0812">Transmembrane</keyword>
<sequence length="392" mass="38635">MRSYLVLLRLPGAAGFVGAGLVARLPIAMRSVGCVLMVSALTGSYALAGAVAATLVLSQAAVAPVVGRLVDRRGQAPIIYGALAVNVVGTPLLVGLAVAGAPLWTLPPAAVLAGVSALPMGSLARARWSAAAAGTPHVASAYALESVLDEVIYVTGPVLVTALAVGVFPGAGLLGALVLYVLGGIALALQRGTEPPRHEPARSSGRIASPGLLLVLVLGLLTGTYFGDLDVSMIAFAGEHGGLGPAGLLMAMIAAGSLVSGLVYGAVHWRASTGRRTVIAALGLAVGTVPLLLAGSVPVMAACAALAGLAASPLLICSYTLVQELVPARSRTEGFAWLSSAITLGMALGSAVAGGLVDLGGSPAALLLGVGCTAAGFLTALARSAGRHEGAF</sequence>
<feature type="transmembrane region" description="Helical" evidence="5">
    <location>
        <begin position="334"/>
        <end position="357"/>
    </location>
</feature>
<evidence type="ECO:0000313" key="8">
    <source>
        <dbReference type="Proteomes" id="UP000517916"/>
    </source>
</evidence>
<dbReference type="Gene3D" id="1.20.1250.20">
    <property type="entry name" value="MFS general substrate transporter like domains"/>
    <property type="match status" value="1"/>
</dbReference>
<feature type="transmembrane region" description="Helical" evidence="5">
    <location>
        <begin position="299"/>
        <end position="322"/>
    </location>
</feature>
<keyword evidence="8" id="KW-1185">Reference proteome</keyword>
<evidence type="ECO:0000256" key="4">
    <source>
        <dbReference type="ARBA" id="ARBA00023136"/>
    </source>
</evidence>
<dbReference type="SUPFAM" id="SSF103473">
    <property type="entry name" value="MFS general substrate transporter"/>
    <property type="match status" value="1"/>
</dbReference>
<feature type="transmembrane region" description="Helical" evidence="5">
    <location>
        <begin position="277"/>
        <end position="293"/>
    </location>
</feature>
<gene>
    <name evidence="7" type="ORF">BC739_005604</name>
</gene>
<dbReference type="Proteomes" id="UP000517916">
    <property type="component" value="Unassembled WGS sequence"/>
</dbReference>
<keyword evidence="4 5" id="KW-0472">Membrane</keyword>
<evidence type="ECO:0000256" key="1">
    <source>
        <dbReference type="ARBA" id="ARBA00004651"/>
    </source>
</evidence>
<evidence type="ECO:0000256" key="5">
    <source>
        <dbReference type="SAM" id="Phobius"/>
    </source>
</evidence>
<dbReference type="PANTHER" id="PTHR23542:SF1">
    <property type="entry name" value="MAJOR FACILITATOR SUPERFAMILY (MFS) PROFILE DOMAIN-CONTAINING PROTEIN"/>
    <property type="match status" value="1"/>
</dbReference>
<proteinExistence type="predicted"/>
<feature type="transmembrane region" description="Helical" evidence="5">
    <location>
        <begin position="158"/>
        <end position="187"/>
    </location>
</feature>
<name>A0ABR6BP50_9PSEU</name>
<comment type="subcellular location">
    <subcellularLocation>
        <location evidence="1">Cell membrane</location>
        <topology evidence="1">Multi-pass membrane protein</topology>
    </subcellularLocation>
</comment>
<feature type="transmembrane region" description="Helical" evidence="5">
    <location>
        <begin position="40"/>
        <end position="66"/>
    </location>
</feature>
<feature type="transmembrane region" description="Helical" evidence="5">
    <location>
        <begin position="207"/>
        <end position="226"/>
    </location>
</feature>
<feature type="transmembrane region" description="Helical" evidence="5">
    <location>
        <begin position="363"/>
        <end position="382"/>
    </location>
</feature>
<comment type="caution">
    <text evidence="7">The sequence shown here is derived from an EMBL/GenBank/DDBJ whole genome shotgun (WGS) entry which is preliminary data.</text>
</comment>
<protein>
    <submittedName>
        <fullName evidence="7">MFS family permease</fullName>
    </submittedName>
</protein>
<dbReference type="PANTHER" id="PTHR23542">
    <property type="match status" value="1"/>
</dbReference>